<dbReference type="Proteomes" id="UP000055060">
    <property type="component" value="Unassembled WGS sequence"/>
</dbReference>
<keyword evidence="2" id="KW-0670">Pyruvate</keyword>
<keyword evidence="2" id="KW-0808">Transferase</keyword>
<accession>A0A0S7BDG6</accession>
<dbReference type="RefSeq" id="WP_075072254.1">
    <property type="nucleotide sequence ID" value="NZ_DF967972.1"/>
</dbReference>
<evidence type="ECO:0000259" key="1">
    <source>
        <dbReference type="Pfam" id="PF01326"/>
    </source>
</evidence>
<organism evidence="2">
    <name type="scientific">Longilinea arvoryzae</name>
    <dbReference type="NCBI Taxonomy" id="360412"/>
    <lineage>
        <taxon>Bacteria</taxon>
        <taxon>Bacillati</taxon>
        <taxon>Chloroflexota</taxon>
        <taxon>Anaerolineae</taxon>
        <taxon>Anaerolineales</taxon>
        <taxon>Anaerolineaceae</taxon>
        <taxon>Longilinea</taxon>
    </lineage>
</organism>
<sequence length="776" mass="88178">MAYSPTSSERLLSIYLTLGQYPILSTRIHNRMRRELFTRGIIQQHAFESEVRDMAIRTQTQEGLVNPYGEEPAEIWDMRLNRVRDQLTSLIFSQHLPFELFEQIVNEVLQERGVNLREMTLSLNPELAPIELVFEQAMTIDRMPYEQRSQFEARLQESKVVLIRSLISDSLRYINIAKQWFTIADLAEIRRRKIGAGRIGGKAAGMMLAYRILKDSSDLTLRSQIYIPESYFVGSDEMYTFMAVNNLGHWNDQKYKNEAEMRAEFPAVLAEFEAGVFSPDLLERFQSMLSTVGPVPLIVRSSSLLEDNFGTSFAGKYESLFLANQASPQENLRALTRAISHIYGSTLNPNALLYRRSKGLLDYDERMGVLIQVVQGEAFGRYYMPHGAGVAFSRNLYRWTPQIRREDGFVRLVWGLGTRAVDRVGNDYPRLIALSHPTLRPNNEPKNIRRYSQQYVDVIDLEDNDFKTLPVVDVLDGHYPPLRYLAQLDQDGYFVPLHSTVIEGGASSLVLTFDELLKRTPFAILMREVLAQLERSYRTPVDMEFTIALKELENGKPELSLTILQCRPQAHLMSMEKAILPENLPAEDVIFNTHFMVPQGMIERIDYVVYVPASGYFALPTANDRALLARAVGSLNAALDGKNFICVGPGRWGSTNTDLGVPIDYGDIYHTRALVELAGQGIGLPPEPSLGTHFFQDILEAQIYPLAIHLDDPQNSINTAFFEETPNHLDEVLQLREDLRGALRLIRVGDYRPGHTLRIVMDEDKGQAVGYLVKAE</sequence>
<dbReference type="Gene3D" id="3.30.1490.20">
    <property type="entry name" value="ATP-grasp fold, A domain"/>
    <property type="match status" value="1"/>
</dbReference>
<dbReference type="EMBL" id="DF967972">
    <property type="protein sequence ID" value="GAP12864.1"/>
    <property type="molecule type" value="Genomic_DNA"/>
</dbReference>
<evidence type="ECO:0000313" key="2">
    <source>
        <dbReference type="EMBL" id="GAP12864.1"/>
    </source>
</evidence>
<dbReference type="InterPro" id="IPR002192">
    <property type="entry name" value="PPDK_AMP/ATP-bd"/>
</dbReference>
<dbReference type="OrthoDB" id="9812167at2"/>
<dbReference type="AlphaFoldDB" id="A0A0S7BDG6"/>
<name>A0A0S7BDG6_9CHLR</name>
<dbReference type="SUPFAM" id="SSF56059">
    <property type="entry name" value="Glutathione synthetase ATP-binding domain-like"/>
    <property type="match status" value="1"/>
</dbReference>
<proteinExistence type="predicted"/>
<dbReference type="STRING" id="360412.LARV_00604"/>
<gene>
    <name evidence="2" type="ORF">LARV_00604</name>
</gene>
<reference evidence="2" key="1">
    <citation type="submission" date="2015-07" db="EMBL/GenBank/DDBJ databases">
        <title>Draft Genome Sequences of Anaerolinea thermolimosa IMO-1, Bellilinea caldifistulae GOMI-1, Leptolinea tardivitalis YMTK-2, Levilinea saccharolytica KIBI-1,Longilinea arvoryzae KOME-1, Previously Described as Members of the Anaerolineaceae (Chloroflexi).</title>
        <authorList>
            <person name="Sekiguchi Y."/>
            <person name="Ohashi A."/>
            <person name="Matsuura N."/>
            <person name="Tourlousse M.D."/>
        </authorList>
    </citation>
    <scope>NUCLEOTIDE SEQUENCE [LARGE SCALE GENOMIC DNA]</scope>
    <source>
        <strain evidence="2">KOME-1</strain>
    </source>
</reference>
<keyword evidence="3" id="KW-1185">Reference proteome</keyword>
<dbReference type="GO" id="GO:0005524">
    <property type="term" value="F:ATP binding"/>
    <property type="evidence" value="ECO:0007669"/>
    <property type="project" value="InterPro"/>
</dbReference>
<dbReference type="GO" id="GO:0016301">
    <property type="term" value="F:kinase activity"/>
    <property type="evidence" value="ECO:0007669"/>
    <property type="project" value="UniProtKB-KW"/>
</dbReference>
<dbReference type="InterPro" id="IPR013815">
    <property type="entry name" value="ATP_grasp_subdomain_1"/>
</dbReference>
<dbReference type="Pfam" id="PF01326">
    <property type="entry name" value="PPDK_N"/>
    <property type="match status" value="1"/>
</dbReference>
<feature type="domain" description="Pyruvate phosphate dikinase AMP/ATP-binding" evidence="1">
    <location>
        <begin position="198"/>
        <end position="582"/>
    </location>
</feature>
<evidence type="ECO:0000313" key="3">
    <source>
        <dbReference type="Proteomes" id="UP000055060"/>
    </source>
</evidence>
<protein>
    <submittedName>
        <fullName evidence="2">Phosphoenolpyruvate synthase/pyruvate phosphate dikinase</fullName>
    </submittedName>
</protein>
<keyword evidence="2" id="KW-0418">Kinase</keyword>